<accession>A0ABV6AQD5</accession>
<keyword evidence="11" id="KW-1185">Reference proteome</keyword>
<dbReference type="SUPFAM" id="SSF51230">
    <property type="entry name" value="Single hybrid motif"/>
    <property type="match status" value="1"/>
</dbReference>
<dbReference type="RefSeq" id="WP_377264748.1">
    <property type="nucleotide sequence ID" value="NZ_JBHMAA010000031.1"/>
</dbReference>
<dbReference type="Proteomes" id="UP001589692">
    <property type="component" value="Unassembled WGS sequence"/>
</dbReference>
<organism evidence="10 11">
    <name type="scientific">Rhizobium puerariae</name>
    <dbReference type="NCBI Taxonomy" id="1585791"/>
    <lineage>
        <taxon>Bacteria</taxon>
        <taxon>Pseudomonadati</taxon>
        <taxon>Pseudomonadota</taxon>
        <taxon>Alphaproteobacteria</taxon>
        <taxon>Hyphomicrobiales</taxon>
        <taxon>Rhizobiaceae</taxon>
        <taxon>Rhizobium/Agrobacterium group</taxon>
        <taxon>Rhizobium</taxon>
    </lineage>
</organism>
<dbReference type="Pfam" id="PF00198">
    <property type="entry name" value="2-oxoacid_dh"/>
    <property type="match status" value="1"/>
</dbReference>
<keyword evidence="5 7" id="KW-0450">Lipoyl</keyword>
<dbReference type="Pfam" id="PF00364">
    <property type="entry name" value="Biotin_lipoyl"/>
    <property type="match status" value="1"/>
</dbReference>
<comment type="similarity">
    <text evidence="2 7">Belongs to the 2-oxoacid dehydrogenase family.</text>
</comment>
<evidence type="ECO:0000256" key="7">
    <source>
        <dbReference type="RuleBase" id="RU003423"/>
    </source>
</evidence>
<evidence type="ECO:0000313" key="11">
    <source>
        <dbReference type="Proteomes" id="UP001589692"/>
    </source>
</evidence>
<evidence type="ECO:0000256" key="5">
    <source>
        <dbReference type="ARBA" id="ARBA00022823"/>
    </source>
</evidence>
<dbReference type="CDD" id="cd06849">
    <property type="entry name" value="lipoyl_domain"/>
    <property type="match status" value="1"/>
</dbReference>
<sequence>MGQYHFRLPDIGEGVAEAEVVVWHVKVGDHVKEDQSLVDVMTDKTTVDMTSPVEGVITALHGEVGGMLKVGSVMIELEVEGEGNVRPGAVATPLVQAADTPAPALPEIKIAAPSAPPTEAKKPVTHVQRPNADPFAAPATRRRAHELGIPLQFVKGTGHGGRILPDDLDAYLAADHSVAQTGAIMVRREGVSDTKIIGLRRKIAEKMQDAKRRIPHITYVEEVDVTELEALRQNLNANRVEGQPKLTLLPFFIRALVRTLPDFPQINARYDDDAGVLHSHEGVHVGIATQTPGGLMVPVVRHAEAMNIWECASELGRVSSAAKAGTASRDELSGSTITITSLGTLGGIVSTPVINHPEVAILGPNKIAERPILQGNFVSIRKVMNLSSAFDHRIVDGYDAALFINAIKRLLEHPALIFMDPVA</sequence>
<feature type="domain" description="Lipoyl-binding" evidence="8">
    <location>
        <begin position="3"/>
        <end position="78"/>
    </location>
</feature>
<dbReference type="Gene3D" id="2.40.50.100">
    <property type="match status" value="1"/>
</dbReference>
<dbReference type="PROSITE" id="PS00189">
    <property type="entry name" value="LIPOYL"/>
    <property type="match status" value="1"/>
</dbReference>
<evidence type="ECO:0000256" key="2">
    <source>
        <dbReference type="ARBA" id="ARBA00007317"/>
    </source>
</evidence>
<evidence type="ECO:0000259" key="8">
    <source>
        <dbReference type="PROSITE" id="PS50968"/>
    </source>
</evidence>
<dbReference type="PROSITE" id="PS51826">
    <property type="entry name" value="PSBD"/>
    <property type="match status" value="1"/>
</dbReference>
<dbReference type="PROSITE" id="PS50968">
    <property type="entry name" value="BIOTINYL_LIPOYL"/>
    <property type="match status" value="1"/>
</dbReference>
<dbReference type="PANTHER" id="PTHR43178:SF5">
    <property type="entry name" value="LIPOAMIDE ACYLTRANSFERASE COMPONENT OF BRANCHED-CHAIN ALPHA-KETO ACID DEHYDROGENASE COMPLEX, MITOCHONDRIAL"/>
    <property type="match status" value="1"/>
</dbReference>
<proteinExistence type="inferred from homology"/>
<reference evidence="10 11" key="1">
    <citation type="submission" date="2024-09" db="EMBL/GenBank/DDBJ databases">
        <authorList>
            <person name="Sun Q."/>
            <person name="Mori K."/>
        </authorList>
    </citation>
    <scope>NUCLEOTIDE SEQUENCE [LARGE SCALE GENOMIC DNA]</scope>
    <source>
        <strain evidence="10 11">TBRC 4938</strain>
    </source>
</reference>
<comment type="caution">
    <text evidence="10">The sequence shown here is derived from an EMBL/GenBank/DDBJ whole genome shotgun (WGS) entry which is preliminary data.</text>
</comment>
<dbReference type="SUPFAM" id="SSF47005">
    <property type="entry name" value="Peripheral subunit-binding domain of 2-oxo acid dehydrogenase complex"/>
    <property type="match status" value="1"/>
</dbReference>
<keyword evidence="4 7" id="KW-0808">Transferase</keyword>
<name>A0ABV6AQD5_9HYPH</name>
<evidence type="ECO:0000313" key="10">
    <source>
        <dbReference type="EMBL" id="MFB9951928.1"/>
    </source>
</evidence>
<dbReference type="InterPro" id="IPR001078">
    <property type="entry name" value="2-oxoacid_DH_actylTfrase"/>
</dbReference>
<evidence type="ECO:0000256" key="4">
    <source>
        <dbReference type="ARBA" id="ARBA00022679"/>
    </source>
</evidence>
<evidence type="ECO:0000256" key="3">
    <source>
        <dbReference type="ARBA" id="ARBA00011484"/>
    </source>
</evidence>
<feature type="domain" description="Peripheral subunit-binding (PSBD)" evidence="9">
    <location>
        <begin position="135"/>
        <end position="172"/>
    </location>
</feature>
<dbReference type="GO" id="GO:0016746">
    <property type="term" value="F:acyltransferase activity"/>
    <property type="evidence" value="ECO:0007669"/>
    <property type="project" value="UniProtKB-KW"/>
</dbReference>
<gene>
    <name evidence="10" type="ORF">ACFFP0_24025</name>
</gene>
<dbReference type="EC" id="2.3.1.-" evidence="7"/>
<dbReference type="EMBL" id="JBHMAA010000031">
    <property type="protein sequence ID" value="MFB9951928.1"/>
    <property type="molecule type" value="Genomic_DNA"/>
</dbReference>
<comment type="subunit">
    <text evidence="3">Forms a 24-polypeptide structural core with octahedral symmetry.</text>
</comment>
<dbReference type="InterPro" id="IPR023213">
    <property type="entry name" value="CAT-like_dom_sf"/>
</dbReference>
<evidence type="ECO:0000256" key="6">
    <source>
        <dbReference type="ARBA" id="ARBA00023315"/>
    </source>
</evidence>
<evidence type="ECO:0000256" key="1">
    <source>
        <dbReference type="ARBA" id="ARBA00001938"/>
    </source>
</evidence>
<dbReference type="InterPro" id="IPR011053">
    <property type="entry name" value="Single_hybrid_motif"/>
</dbReference>
<dbReference type="Pfam" id="PF02817">
    <property type="entry name" value="E3_binding"/>
    <property type="match status" value="1"/>
</dbReference>
<dbReference type="Gene3D" id="4.10.320.10">
    <property type="entry name" value="E3-binding domain"/>
    <property type="match status" value="1"/>
</dbReference>
<keyword evidence="6 7" id="KW-0012">Acyltransferase</keyword>
<dbReference type="PANTHER" id="PTHR43178">
    <property type="entry name" value="DIHYDROLIPOAMIDE ACETYLTRANSFERASE COMPONENT OF PYRUVATE DEHYDROGENASE COMPLEX"/>
    <property type="match status" value="1"/>
</dbReference>
<dbReference type="Gene3D" id="3.30.559.10">
    <property type="entry name" value="Chloramphenicol acetyltransferase-like domain"/>
    <property type="match status" value="1"/>
</dbReference>
<dbReference type="InterPro" id="IPR000089">
    <property type="entry name" value="Biotin_lipoyl"/>
</dbReference>
<dbReference type="InterPro" id="IPR004167">
    <property type="entry name" value="PSBD"/>
</dbReference>
<protein>
    <recommendedName>
        <fullName evidence="7">Dihydrolipoamide acetyltransferase component of pyruvate dehydrogenase complex</fullName>
        <ecNumber evidence="7">2.3.1.-</ecNumber>
    </recommendedName>
</protein>
<dbReference type="InterPro" id="IPR003016">
    <property type="entry name" value="2-oxoA_DH_lipoyl-BS"/>
</dbReference>
<dbReference type="SUPFAM" id="SSF52777">
    <property type="entry name" value="CoA-dependent acyltransferases"/>
    <property type="match status" value="1"/>
</dbReference>
<dbReference type="InterPro" id="IPR050743">
    <property type="entry name" value="2-oxoacid_DH_E2_comp"/>
</dbReference>
<evidence type="ECO:0000259" key="9">
    <source>
        <dbReference type="PROSITE" id="PS51826"/>
    </source>
</evidence>
<comment type="cofactor">
    <cofactor evidence="1 7">
        <name>(R)-lipoate</name>
        <dbReference type="ChEBI" id="CHEBI:83088"/>
    </cofactor>
</comment>
<dbReference type="InterPro" id="IPR036625">
    <property type="entry name" value="E3-bd_dom_sf"/>
</dbReference>